<keyword evidence="6" id="KW-1185">Reference proteome</keyword>
<feature type="compositionally biased region" description="Basic and acidic residues" evidence="2">
    <location>
        <begin position="592"/>
        <end position="634"/>
    </location>
</feature>
<feature type="compositionally biased region" description="Basic and acidic residues" evidence="2">
    <location>
        <begin position="796"/>
        <end position="901"/>
    </location>
</feature>
<feature type="compositionally biased region" description="Basic and acidic residues" evidence="2">
    <location>
        <begin position="491"/>
        <end position="502"/>
    </location>
</feature>
<proteinExistence type="predicted"/>
<feature type="compositionally biased region" description="Basic and acidic residues" evidence="2">
    <location>
        <begin position="140"/>
        <end position="150"/>
    </location>
</feature>
<feature type="compositionally biased region" description="Basic and acidic residues" evidence="2">
    <location>
        <begin position="646"/>
        <end position="663"/>
    </location>
</feature>
<name>A0A1I8BTW4_MELHA</name>
<feature type="compositionally biased region" description="Polar residues" evidence="2">
    <location>
        <begin position="368"/>
        <end position="382"/>
    </location>
</feature>
<feature type="compositionally biased region" description="Polar residues" evidence="2">
    <location>
        <begin position="1123"/>
        <end position="1136"/>
    </location>
</feature>
<feature type="compositionally biased region" description="Basic and acidic residues" evidence="2">
    <location>
        <begin position="1099"/>
        <end position="1121"/>
    </location>
</feature>
<feature type="compositionally biased region" description="Low complexity" evidence="2">
    <location>
        <begin position="976"/>
        <end position="1008"/>
    </location>
</feature>
<dbReference type="PANTHER" id="PTHR46706">
    <property type="entry name" value="PROTEIN QUA-1-RELATED"/>
    <property type="match status" value="1"/>
</dbReference>
<feature type="compositionally biased region" description="Polar residues" evidence="2">
    <location>
        <begin position="1015"/>
        <end position="1031"/>
    </location>
</feature>
<dbReference type="InterPro" id="IPR006141">
    <property type="entry name" value="Intein_N"/>
</dbReference>
<feature type="compositionally biased region" description="Basic residues" evidence="2">
    <location>
        <begin position="963"/>
        <end position="972"/>
    </location>
</feature>
<feature type="compositionally biased region" description="Basic and acidic residues" evidence="2">
    <location>
        <begin position="568"/>
        <end position="580"/>
    </location>
</feature>
<feature type="compositionally biased region" description="Basic and acidic residues" evidence="2">
    <location>
        <begin position="909"/>
        <end position="949"/>
    </location>
</feature>
<dbReference type="OMA" id="FGHEFGL"/>
<feature type="domain" description="Hint" evidence="5">
    <location>
        <begin position="1153"/>
        <end position="1268"/>
    </location>
</feature>
<feature type="compositionally biased region" description="Polar residues" evidence="2">
    <location>
        <begin position="480"/>
        <end position="490"/>
    </location>
</feature>
<accession>A0A1I8BTW4</accession>
<dbReference type="InterPro" id="IPR036844">
    <property type="entry name" value="Hint_dom_sf"/>
</dbReference>
<dbReference type="Pfam" id="PF01079">
    <property type="entry name" value="Hint"/>
    <property type="match status" value="1"/>
</dbReference>
<feature type="compositionally biased region" description="Basic and acidic residues" evidence="2">
    <location>
        <begin position="729"/>
        <end position="789"/>
    </location>
</feature>
<feature type="region of interest" description="Disordered" evidence="2">
    <location>
        <begin position="133"/>
        <end position="154"/>
    </location>
</feature>
<dbReference type="SMART" id="SM00305">
    <property type="entry name" value="HintC"/>
    <property type="match status" value="1"/>
</dbReference>
<feature type="compositionally biased region" description="Basic and acidic residues" evidence="2">
    <location>
        <begin position="384"/>
        <end position="479"/>
    </location>
</feature>
<feature type="signal peptide" evidence="3">
    <location>
        <begin position="1"/>
        <end position="33"/>
    </location>
</feature>
<dbReference type="GO" id="GO:0016540">
    <property type="term" value="P:protein autoprocessing"/>
    <property type="evidence" value="ECO:0007669"/>
    <property type="project" value="InterPro"/>
</dbReference>
<dbReference type="GO" id="GO:0016539">
    <property type="term" value="P:intein-mediated protein splicing"/>
    <property type="evidence" value="ECO:0007669"/>
    <property type="project" value="InterPro"/>
</dbReference>
<reference evidence="7" key="1">
    <citation type="submission" date="2016-11" db="UniProtKB">
        <authorList>
            <consortium name="WormBaseParasite"/>
        </authorList>
    </citation>
    <scope>IDENTIFICATION</scope>
</reference>
<organism evidence="6 7">
    <name type="scientific">Meloidogyne hapla</name>
    <name type="common">Root-knot nematode worm</name>
    <dbReference type="NCBI Taxonomy" id="6305"/>
    <lineage>
        <taxon>Eukaryota</taxon>
        <taxon>Metazoa</taxon>
        <taxon>Ecdysozoa</taxon>
        <taxon>Nematoda</taxon>
        <taxon>Chromadorea</taxon>
        <taxon>Rhabditida</taxon>
        <taxon>Tylenchina</taxon>
        <taxon>Tylenchomorpha</taxon>
        <taxon>Tylenchoidea</taxon>
        <taxon>Meloidogynidae</taxon>
        <taxon>Meloidogyninae</taxon>
        <taxon>Meloidogyne</taxon>
    </lineage>
</organism>
<feature type="domain" description="Hint" evidence="4">
    <location>
        <begin position="1274"/>
        <end position="1318"/>
    </location>
</feature>
<keyword evidence="1" id="KW-0217">Developmental protein</keyword>
<dbReference type="InterPro" id="IPR003587">
    <property type="entry name" value="Hint_dom_N"/>
</dbReference>
<feature type="compositionally biased region" description="Basic and acidic residues" evidence="2">
    <location>
        <begin position="511"/>
        <end position="545"/>
    </location>
</feature>
<feature type="chain" id="PRO_5009316165" evidence="3">
    <location>
        <begin position="34"/>
        <end position="1360"/>
    </location>
</feature>
<dbReference type="PROSITE" id="PS50817">
    <property type="entry name" value="INTEIN_N_TER"/>
    <property type="match status" value="1"/>
</dbReference>
<evidence type="ECO:0000259" key="5">
    <source>
        <dbReference type="SMART" id="SM00306"/>
    </source>
</evidence>
<evidence type="ECO:0000256" key="3">
    <source>
        <dbReference type="SAM" id="SignalP"/>
    </source>
</evidence>
<dbReference type="PANTHER" id="PTHR46706:SF12">
    <property type="entry name" value="PROTEIN QUA-1-RELATED"/>
    <property type="match status" value="1"/>
</dbReference>
<evidence type="ECO:0000313" key="7">
    <source>
        <dbReference type="WBParaSite" id="MhA1_Contig53.frz3.fgene3"/>
    </source>
</evidence>
<feature type="compositionally biased region" description="Basic and acidic residues" evidence="2">
    <location>
        <begin position="670"/>
        <end position="714"/>
    </location>
</feature>
<dbReference type="InterPro" id="IPR003586">
    <property type="entry name" value="Hint_dom_C"/>
</dbReference>
<feature type="compositionally biased region" description="Low complexity" evidence="2">
    <location>
        <begin position="1069"/>
        <end position="1098"/>
    </location>
</feature>
<feature type="compositionally biased region" description="Low complexity" evidence="2">
    <location>
        <begin position="1032"/>
        <end position="1061"/>
    </location>
</feature>
<evidence type="ECO:0000256" key="1">
    <source>
        <dbReference type="ARBA" id="ARBA00022473"/>
    </source>
</evidence>
<evidence type="ECO:0000256" key="2">
    <source>
        <dbReference type="SAM" id="MobiDB-lite"/>
    </source>
</evidence>
<sequence>MQNNYCNSFNGFTSLIQLFNILAILNSIPQAFSISYRCEGDQVLVVQSFGNDTIRMHCQRLNVCGDVDVHCHYEKNQPACGGKANFVAHVDQPNPLAPVSHTCCEAIPPFEEKMNELPRQVINSNDCFIYELPDPNAPPPEEKQFDNKKEEEEDENEHFTLLNSIDQLPGHINPEGYHYRMRLFLLRYKSPPALLVKSIRRLREGYRVTICRPRCRRVVIEEDEQQEKEEDNGLKKWITENLGGIEPQKRPKTFEKSSTEKADSKRKLTVVDGGVQAPSKQTEIIENETNNTKTTINPSDTNIHASTNSCSNITITPETSLKNPNNNILINTNNNVTLIANGAGQHHNVYIHNNNTLTVIAIGESLKNGSVKSDNNINVTDGETNERDKESLRGDREENKQPENTKSETTKMENTESENKNTEGKNKVNTELENTKPKTIKMENTKAETKLENTKEGKINENTKPENNKPLNEKKENTKIENTYSESTKQGTKESETTKPETIKIQNTKPENTKEGRSSFESLSGRDIKKGLEKVMPENKAKEGNTIEEDNSFTNPGGLPKDYSGGNEETRNNSRKKDNKINNILIDNDGESGEKDEKDELKVKEEEEMKKSERVLDKKEKEDIEKRNKTKNDVDNEGNGRGLNESGRREGTKERIGKEEMRGRGISSENGKRRLEGRGRDGKHEKGKGLVEVKEESERGSVINEEKDKGRGLEEGEGGSNGRGSNAGKEGRGKGGLSKEEKDIGRGLEEGNPDRETLPKESNRGRGLEGREELKEGKIKGGQKGREDGSSGGGLEEGKRELGRVTNEEKNKGIGLDGEKEDNKGGSKEGRNQGRGGKEGFGRLSSEKERGRGLEELEGYRRGLEEGRLKGDNGRLTNEENGGRGLEEKRGNEEKHEDQEGRGLMGENGGKEKTVKKLLLEEHGEKAKSSEKDGNRNEGKDDNNGKGKDIQQISSEGTETNKHWRNHHRTKRPKETTTTRSTTTTITTSTSEGGGETTTTESSTSSIRTTDHSTHIQTITEASTRPQTSKSTTETPIYPKTTTESPTYPKTTTEPQIYPKTPTEPPTYPKTTTEPPIYPKTTTEPQEVTEPSTSTITIESHEKAEEAKEDSGEEKPPDKPHSLQHSEPIKQNEQPTPSEPTPGFEELFGLSHKNCFSGDTLVQTANGVKRMDRLEVGELVLVPASSNSLKFERVEMFYHRKPDENTLFFQIETETGKQLSLTPLHLLPFGNCSEMAYEELDSDKIERWLQKSRFAHKARVDDCVFTVTQQNNKNIKVNVERIRKIGRRYSRGIYSPMTVEGALLTNGILSSCFSQIESHAVQKAYLIETTERIYYNEIPVPSLVDFLYTISRHIVPFVKY</sequence>
<protein>
    <submittedName>
        <fullName evidence="7">HintN domain-containing protein</fullName>
    </submittedName>
</protein>
<dbReference type="WBParaSite" id="MhA1_Contig53.frz3.fgene3">
    <property type="protein sequence ID" value="MhA1_Contig53.frz3.fgene3"/>
    <property type="gene ID" value="MhA1_Contig53.frz3.fgene3"/>
</dbReference>
<feature type="region of interest" description="Disordered" evidence="2">
    <location>
        <begin position="368"/>
        <end position="1145"/>
    </location>
</feature>
<dbReference type="SMART" id="SM00306">
    <property type="entry name" value="HintN"/>
    <property type="match status" value="1"/>
</dbReference>
<keyword evidence="3" id="KW-0732">Signal</keyword>
<dbReference type="SUPFAM" id="SSF51294">
    <property type="entry name" value="Hedgehog/intein (Hint) domain"/>
    <property type="match status" value="1"/>
</dbReference>
<dbReference type="InterPro" id="IPR052140">
    <property type="entry name" value="Dev_Signal_Hedgehog-like"/>
</dbReference>
<dbReference type="InterPro" id="IPR001767">
    <property type="entry name" value="Hedgehog_Hint"/>
</dbReference>
<evidence type="ECO:0000259" key="4">
    <source>
        <dbReference type="SMART" id="SM00305"/>
    </source>
</evidence>
<evidence type="ECO:0000313" key="6">
    <source>
        <dbReference type="Proteomes" id="UP000095281"/>
    </source>
</evidence>
<dbReference type="Gene3D" id="2.170.16.10">
    <property type="entry name" value="Hedgehog/Intein (Hint) domain"/>
    <property type="match status" value="1"/>
</dbReference>
<dbReference type="CDD" id="cd00081">
    <property type="entry name" value="Hint"/>
    <property type="match status" value="1"/>
</dbReference>
<dbReference type="Proteomes" id="UP000095281">
    <property type="component" value="Unplaced"/>
</dbReference>